<feature type="compositionally biased region" description="Polar residues" evidence="1">
    <location>
        <begin position="153"/>
        <end position="165"/>
    </location>
</feature>
<gene>
    <name evidence="2" type="ORF">DERF_002538</name>
</gene>
<dbReference type="AlphaFoldDB" id="A0A922L9R5"/>
<reference evidence="2" key="1">
    <citation type="submission" date="2013-05" db="EMBL/GenBank/DDBJ databases">
        <authorList>
            <person name="Yim A.K.Y."/>
            <person name="Chan T.F."/>
            <person name="Ji K.M."/>
            <person name="Liu X.Y."/>
            <person name="Zhou J.W."/>
            <person name="Li R.Q."/>
            <person name="Yang K.Y."/>
            <person name="Li J."/>
            <person name="Li M."/>
            <person name="Law P.T.W."/>
            <person name="Wu Y.L."/>
            <person name="Cai Z.L."/>
            <person name="Qin H."/>
            <person name="Bao Y."/>
            <person name="Leung R.K.K."/>
            <person name="Ng P.K.S."/>
            <person name="Zou J."/>
            <person name="Zhong X.J."/>
            <person name="Ran P.X."/>
            <person name="Zhong N.S."/>
            <person name="Liu Z.G."/>
            <person name="Tsui S.K.W."/>
        </authorList>
    </citation>
    <scope>NUCLEOTIDE SEQUENCE</scope>
    <source>
        <strain evidence="2">Derf</strain>
        <tissue evidence="2">Whole organism</tissue>
    </source>
</reference>
<feature type="region of interest" description="Disordered" evidence="1">
    <location>
        <begin position="153"/>
        <end position="192"/>
    </location>
</feature>
<accession>A0A922L9R5</accession>
<evidence type="ECO:0008006" key="4">
    <source>
        <dbReference type="Google" id="ProtNLM"/>
    </source>
</evidence>
<feature type="compositionally biased region" description="Acidic residues" evidence="1">
    <location>
        <begin position="167"/>
        <end position="184"/>
    </location>
</feature>
<dbReference type="EMBL" id="ASGP02000001">
    <property type="protein sequence ID" value="KAH9528611.1"/>
    <property type="molecule type" value="Genomic_DNA"/>
</dbReference>
<feature type="non-terminal residue" evidence="2">
    <location>
        <position position="1"/>
    </location>
</feature>
<evidence type="ECO:0000256" key="1">
    <source>
        <dbReference type="SAM" id="MobiDB-lite"/>
    </source>
</evidence>
<comment type="caution">
    <text evidence="2">The sequence shown here is derived from an EMBL/GenBank/DDBJ whole genome shotgun (WGS) entry which is preliminary data.</text>
</comment>
<reference evidence="2" key="2">
    <citation type="journal article" date="2022" name="Res Sq">
        <title>Comparative Genomics Reveals Insights into the Divergent Evolution of Astigmatic Mites and Household Pest Adaptations.</title>
        <authorList>
            <person name="Xiong Q."/>
            <person name="Wan A.T.-Y."/>
            <person name="Liu X.-Y."/>
            <person name="Fung C.S.-H."/>
            <person name="Xiao X."/>
            <person name="Malainual N."/>
            <person name="Hou J."/>
            <person name="Wang L."/>
            <person name="Wang M."/>
            <person name="Yang K."/>
            <person name="Cui Y."/>
            <person name="Leung E."/>
            <person name="Nong W."/>
            <person name="Shin S.-K."/>
            <person name="Au S."/>
            <person name="Jeong K.Y."/>
            <person name="Chew F.T."/>
            <person name="Hui J."/>
            <person name="Leung T.F."/>
            <person name="Tungtrongchitr A."/>
            <person name="Zhong N."/>
            <person name="Liu Z."/>
            <person name="Tsui S."/>
        </authorList>
    </citation>
    <scope>NUCLEOTIDE SEQUENCE</scope>
    <source>
        <strain evidence="2">Derf</strain>
        <tissue evidence="2">Whole organism</tissue>
    </source>
</reference>
<protein>
    <recommendedName>
        <fullName evidence="4">Ig-like domain-containing protein</fullName>
    </recommendedName>
</protein>
<organism evidence="2 3">
    <name type="scientific">Dermatophagoides farinae</name>
    <name type="common">American house dust mite</name>
    <dbReference type="NCBI Taxonomy" id="6954"/>
    <lineage>
        <taxon>Eukaryota</taxon>
        <taxon>Metazoa</taxon>
        <taxon>Ecdysozoa</taxon>
        <taxon>Arthropoda</taxon>
        <taxon>Chelicerata</taxon>
        <taxon>Arachnida</taxon>
        <taxon>Acari</taxon>
        <taxon>Acariformes</taxon>
        <taxon>Sarcoptiformes</taxon>
        <taxon>Astigmata</taxon>
        <taxon>Psoroptidia</taxon>
        <taxon>Analgoidea</taxon>
        <taxon>Pyroglyphidae</taxon>
        <taxon>Dermatophagoidinae</taxon>
        <taxon>Dermatophagoides</taxon>
    </lineage>
</organism>
<sequence length="378" mass="43810">CLSVRIVRHWITQSVDSSNYSNSIIMDCDYQYDTEEDIKLVVRWFYNDFPEPIYQWIPESDNNRYVGQSIRKYFDMNFQIGDDRFTKYRAIRLMPPPSSSTLPFGLELSGNYTCVISSIMSQDSRQGQLVFYVPPEKFEFNIFSNDGQLNLPPTNDFSTKKVQNIDNDNDDDDGGGDVDNDNDDDVHNGPMVRCSAQNVYPKPVLSFSELIASDSMAIMNMNYQRPPRPYSPQSQLKQLFPAIDVITILNESNHQQPQLYTSWFEYRLGIDSIKVGTIYECRLEIPTTNYIRKKRIKLIYPSTYLNGLPSRTVVDNDNRWSRQYNTNGGQTKQLSDYQAQLHHHQNQQQRNVAIIDYHQMNIVIIVLAIVSAITLNIQ</sequence>
<proteinExistence type="predicted"/>
<keyword evidence="3" id="KW-1185">Reference proteome</keyword>
<dbReference type="Proteomes" id="UP000790347">
    <property type="component" value="Unassembled WGS sequence"/>
</dbReference>
<evidence type="ECO:0000313" key="3">
    <source>
        <dbReference type="Proteomes" id="UP000790347"/>
    </source>
</evidence>
<evidence type="ECO:0000313" key="2">
    <source>
        <dbReference type="EMBL" id="KAH9528611.1"/>
    </source>
</evidence>
<name>A0A922L9R5_DERFA</name>